<name>A0A0M3HJM0_ASCLU</name>
<accession>A0A0M3HJM0</accession>
<reference evidence="2" key="1">
    <citation type="submission" date="2017-02" db="UniProtKB">
        <authorList>
            <consortium name="WormBaseParasite"/>
        </authorList>
    </citation>
    <scope>IDENTIFICATION</scope>
</reference>
<dbReference type="WBParaSite" id="ALUE_0000171501-mRNA-1">
    <property type="protein sequence ID" value="ALUE_0000171501-mRNA-1"/>
    <property type="gene ID" value="ALUE_0000171501"/>
</dbReference>
<sequence>MTSSSQIPASELIRRGVGIGDVQEGRKTKDEYRKQKVYFYFYMDISSDTNH</sequence>
<dbReference type="AlphaFoldDB" id="A0A0M3HJM0"/>
<organism evidence="1 2">
    <name type="scientific">Ascaris lumbricoides</name>
    <name type="common">Giant roundworm</name>
    <dbReference type="NCBI Taxonomy" id="6252"/>
    <lineage>
        <taxon>Eukaryota</taxon>
        <taxon>Metazoa</taxon>
        <taxon>Ecdysozoa</taxon>
        <taxon>Nematoda</taxon>
        <taxon>Chromadorea</taxon>
        <taxon>Rhabditida</taxon>
        <taxon>Spirurina</taxon>
        <taxon>Ascaridomorpha</taxon>
        <taxon>Ascaridoidea</taxon>
        <taxon>Ascarididae</taxon>
        <taxon>Ascaris</taxon>
    </lineage>
</organism>
<keyword evidence="1" id="KW-1185">Reference proteome</keyword>
<evidence type="ECO:0000313" key="2">
    <source>
        <dbReference type="WBParaSite" id="ALUE_0000171501-mRNA-1"/>
    </source>
</evidence>
<evidence type="ECO:0000313" key="1">
    <source>
        <dbReference type="Proteomes" id="UP000036681"/>
    </source>
</evidence>
<protein>
    <submittedName>
        <fullName evidence="2">Uncharacterized protein</fullName>
    </submittedName>
</protein>
<proteinExistence type="predicted"/>
<dbReference type="Proteomes" id="UP000036681">
    <property type="component" value="Unplaced"/>
</dbReference>